<reference evidence="3" key="1">
    <citation type="submission" date="2017-02" db="UniProtKB">
        <authorList>
            <consortium name="WormBaseParasite"/>
        </authorList>
    </citation>
    <scope>IDENTIFICATION</scope>
</reference>
<proteinExistence type="predicted"/>
<protein>
    <submittedName>
        <fullName evidence="3">Uncharacterized protein</fullName>
    </submittedName>
</protein>
<accession>A0A0N4ZNP5</accession>
<dbReference type="SUPFAM" id="SSF57302">
    <property type="entry name" value="Snake toxin-like"/>
    <property type="match status" value="1"/>
</dbReference>
<dbReference type="WBParaSite" id="PTRK_0001015850.1">
    <property type="protein sequence ID" value="PTRK_0001015850.1"/>
    <property type="gene ID" value="PTRK_0001015850"/>
</dbReference>
<dbReference type="Gene3D" id="2.10.60.10">
    <property type="entry name" value="CD59"/>
    <property type="match status" value="1"/>
</dbReference>
<dbReference type="CDD" id="cd00117">
    <property type="entry name" value="TFP"/>
    <property type="match status" value="1"/>
</dbReference>
<dbReference type="AlphaFoldDB" id="A0A0N4ZNP5"/>
<name>A0A0N4ZNP5_PARTI</name>
<organism evidence="2 3">
    <name type="scientific">Parastrongyloides trichosuri</name>
    <name type="common">Possum-specific nematode worm</name>
    <dbReference type="NCBI Taxonomy" id="131310"/>
    <lineage>
        <taxon>Eukaryota</taxon>
        <taxon>Metazoa</taxon>
        <taxon>Ecdysozoa</taxon>
        <taxon>Nematoda</taxon>
        <taxon>Chromadorea</taxon>
        <taxon>Rhabditida</taxon>
        <taxon>Tylenchina</taxon>
        <taxon>Panagrolaimomorpha</taxon>
        <taxon>Strongyloidoidea</taxon>
        <taxon>Strongyloididae</taxon>
        <taxon>Parastrongyloides</taxon>
    </lineage>
</organism>
<feature type="signal peptide" evidence="1">
    <location>
        <begin position="1"/>
        <end position="25"/>
    </location>
</feature>
<dbReference type="Proteomes" id="UP000038045">
    <property type="component" value="Unplaced"/>
</dbReference>
<keyword evidence="2" id="KW-1185">Reference proteome</keyword>
<sequence>MILNKVTSFAIFFIIFGLLCQDLFGLKCDVFDFNDKGLSLFETIDCAPEKNYCFVDNINYENDDYSMVNSGCTSICDTTSTFCDPNNGTKIGDGCCCSTDRCNKLKTAS</sequence>
<evidence type="ECO:0000313" key="3">
    <source>
        <dbReference type="WBParaSite" id="PTRK_0001015850.1"/>
    </source>
</evidence>
<dbReference type="InterPro" id="IPR045860">
    <property type="entry name" value="Snake_toxin-like_sf"/>
</dbReference>
<evidence type="ECO:0000256" key="1">
    <source>
        <dbReference type="SAM" id="SignalP"/>
    </source>
</evidence>
<keyword evidence="1" id="KW-0732">Signal</keyword>
<evidence type="ECO:0000313" key="2">
    <source>
        <dbReference type="Proteomes" id="UP000038045"/>
    </source>
</evidence>
<feature type="chain" id="PRO_5005892109" evidence="1">
    <location>
        <begin position="26"/>
        <end position="109"/>
    </location>
</feature>